<feature type="non-terminal residue" evidence="1">
    <location>
        <position position="1"/>
    </location>
</feature>
<accession>A0A8J4T386</accession>
<reference evidence="1" key="1">
    <citation type="submission" date="2020-07" db="EMBL/GenBank/DDBJ databases">
        <title>Clarias magur genome sequencing, assembly and annotation.</title>
        <authorList>
            <person name="Kushwaha B."/>
            <person name="Kumar R."/>
            <person name="Das P."/>
            <person name="Joshi C.G."/>
            <person name="Kumar D."/>
            <person name="Nagpure N.S."/>
            <person name="Pandey M."/>
            <person name="Agarwal S."/>
            <person name="Srivastava S."/>
            <person name="Singh M."/>
            <person name="Sahoo L."/>
            <person name="Jayasankar P."/>
            <person name="Meher P.K."/>
            <person name="Koringa P.G."/>
            <person name="Iquebal M.A."/>
            <person name="Das S.P."/>
            <person name="Bit A."/>
            <person name="Patnaik S."/>
            <person name="Patel N."/>
            <person name="Shah T.M."/>
            <person name="Hinsu A."/>
            <person name="Jena J.K."/>
        </authorList>
    </citation>
    <scope>NUCLEOTIDE SEQUENCE</scope>
    <source>
        <strain evidence="1">CIFAMagur01</strain>
        <tissue evidence="1">Testis</tissue>
    </source>
</reference>
<dbReference type="EMBL" id="QNUK01001107">
    <property type="protein sequence ID" value="KAF5887408.1"/>
    <property type="molecule type" value="Genomic_DNA"/>
</dbReference>
<keyword evidence="2" id="KW-1185">Reference proteome</keyword>
<gene>
    <name evidence="1" type="ORF">DAT39_022279</name>
</gene>
<protein>
    <submittedName>
        <fullName evidence="1">Uncharacterized protein</fullName>
    </submittedName>
</protein>
<evidence type="ECO:0000313" key="2">
    <source>
        <dbReference type="Proteomes" id="UP000727407"/>
    </source>
</evidence>
<dbReference type="AlphaFoldDB" id="A0A8J4T386"/>
<organism evidence="1 2">
    <name type="scientific">Clarias magur</name>
    <name type="common">Asian catfish</name>
    <name type="synonym">Macropteronotus magur</name>
    <dbReference type="NCBI Taxonomy" id="1594786"/>
    <lineage>
        <taxon>Eukaryota</taxon>
        <taxon>Metazoa</taxon>
        <taxon>Chordata</taxon>
        <taxon>Craniata</taxon>
        <taxon>Vertebrata</taxon>
        <taxon>Euteleostomi</taxon>
        <taxon>Actinopterygii</taxon>
        <taxon>Neopterygii</taxon>
        <taxon>Teleostei</taxon>
        <taxon>Ostariophysi</taxon>
        <taxon>Siluriformes</taxon>
        <taxon>Clariidae</taxon>
        <taxon>Clarias</taxon>
    </lineage>
</organism>
<evidence type="ECO:0000313" key="1">
    <source>
        <dbReference type="EMBL" id="KAF5887408.1"/>
    </source>
</evidence>
<dbReference type="Proteomes" id="UP000727407">
    <property type="component" value="Unassembled WGS sequence"/>
</dbReference>
<name>A0A8J4T386_CLAMG</name>
<sequence>PSLAVLHCPVVIQVLLEEGHHLPLAVPRDTFRLSLLCRFFHRLADTSYCCNTTPRPSTSVPLAFFAYCCALEPISHHNQLNFGPSSLYQPVSHCHLLQLLIPQDQQISPLQHLNNSL</sequence>
<proteinExistence type="predicted"/>
<comment type="caution">
    <text evidence="1">The sequence shown here is derived from an EMBL/GenBank/DDBJ whole genome shotgun (WGS) entry which is preliminary data.</text>
</comment>